<dbReference type="EMBL" id="BPLR01020589">
    <property type="protein sequence ID" value="GIX80369.1"/>
    <property type="molecule type" value="Genomic_DNA"/>
</dbReference>
<proteinExistence type="predicted"/>
<comment type="caution">
    <text evidence="1">The sequence shown here is derived from an EMBL/GenBank/DDBJ whole genome shotgun (WGS) entry which is preliminary data.</text>
</comment>
<protein>
    <submittedName>
        <fullName evidence="1">Uncharacterized protein</fullName>
    </submittedName>
</protein>
<reference evidence="1 2" key="1">
    <citation type="submission" date="2021-06" db="EMBL/GenBank/DDBJ databases">
        <title>Caerostris extrusa draft genome.</title>
        <authorList>
            <person name="Kono N."/>
            <person name="Arakawa K."/>
        </authorList>
    </citation>
    <scope>NUCLEOTIDE SEQUENCE [LARGE SCALE GENOMIC DNA]</scope>
</reference>
<dbReference type="Proteomes" id="UP001054945">
    <property type="component" value="Unassembled WGS sequence"/>
</dbReference>
<gene>
    <name evidence="1" type="ORF">CEXT_730111</name>
</gene>
<name>A0AAV4NA59_CAEEX</name>
<keyword evidence="2" id="KW-1185">Reference proteome</keyword>
<evidence type="ECO:0000313" key="2">
    <source>
        <dbReference type="Proteomes" id="UP001054945"/>
    </source>
</evidence>
<evidence type="ECO:0000313" key="1">
    <source>
        <dbReference type="EMBL" id="GIX80369.1"/>
    </source>
</evidence>
<sequence length="114" mass="12833">MLVGGKHSSLPILKKTETGPLLLTSPERFVYFLGEEKRNWEGLGVAANKRTKSVIGHVIDCYADSGVRLRVLNIKKFERKVFVGMENNKARFGWDGDGDGRFWKINPGFFSVSD</sequence>
<dbReference type="AlphaFoldDB" id="A0AAV4NA59"/>
<organism evidence="1 2">
    <name type="scientific">Caerostris extrusa</name>
    <name type="common">Bark spider</name>
    <name type="synonym">Caerostris bankana</name>
    <dbReference type="NCBI Taxonomy" id="172846"/>
    <lineage>
        <taxon>Eukaryota</taxon>
        <taxon>Metazoa</taxon>
        <taxon>Ecdysozoa</taxon>
        <taxon>Arthropoda</taxon>
        <taxon>Chelicerata</taxon>
        <taxon>Arachnida</taxon>
        <taxon>Araneae</taxon>
        <taxon>Araneomorphae</taxon>
        <taxon>Entelegynae</taxon>
        <taxon>Araneoidea</taxon>
        <taxon>Araneidae</taxon>
        <taxon>Caerostris</taxon>
    </lineage>
</organism>
<accession>A0AAV4NA59</accession>